<gene>
    <name evidence="5" type="ORF">H6G14_31610</name>
</gene>
<dbReference type="InterPro" id="IPR005053">
    <property type="entry name" value="MobA_MobL"/>
</dbReference>
<sequence>MAIYFFRVRIIHRQRGPTVLFAAAYRTGTRLTHFYEKGKVADYRYRKKAFHSEILAPPGVPVWVYDRSRLWSEVERKEERKDAQLARELQIAVPVELTDAQQIKLVRDFVQEQCVAYGMVADIAIRRPSKSSDSRNIHAHVLLTTRNIDGDGFQLKNRDWNSLTRLNEWRRQWAIYTNRALEAAGVSTRIDHRTLEEQKAAPESAPHTGKTINKHSARPTPQRKRKASSQPTDFNYVNRRIEYLERQLALLRDQVKFMRQQENHPQQREDNLDELSDSFLIEDE</sequence>
<dbReference type="RefSeq" id="WP_190572849.1">
    <property type="nucleotide sequence ID" value="NZ_JACJQL010000121.1"/>
</dbReference>
<comment type="similarity">
    <text evidence="1">Belongs to the MobA/MobL family.</text>
</comment>
<evidence type="ECO:0000259" key="4">
    <source>
        <dbReference type="Pfam" id="PF03389"/>
    </source>
</evidence>
<reference evidence="5 6" key="1">
    <citation type="journal article" date="2020" name="ISME J.">
        <title>Comparative genomics reveals insights into cyanobacterial evolution and habitat adaptation.</title>
        <authorList>
            <person name="Chen M.Y."/>
            <person name="Teng W.K."/>
            <person name="Zhao L."/>
            <person name="Hu C.X."/>
            <person name="Zhou Y.K."/>
            <person name="Han B.P."/>
            <person name="Song L.R."/>
            <person name="Shu W.S."/>
        </authorList>
    </citation>
    <scope>NUCLEOTIDE SEQUENCE [LARGE SCALE GENOMIC DNA]</scope>
    <source>
        <strain evidence="5 6">FACHB-3921</strain>
    </source>
</reference>
<feature type="compositionally biased region" description="Basic residues" evidence="3">
    <location>
        <begin position="212"/>
        <end position="227"/>
    </location>
</feature>
<dbReference type="Proteomes" id="UP000621307">
    <property type="component" value="Unassembled WGS sequence"/>
</dbReference>
<evidence type="ECO:0000313" key="5">
    <source>
        <dbReference type="EMBL" id="MBD2255730.1"/>
    </source>
</evidence>
<accession>A0ABR8BS52</accession>
<feature type="domain" description="MobA/MobL protein" evidence="4">
    <location>
        <begin position="21"/>
        <end position="215"/>
    </location>
</feature>
<comment type="caution">
    <text evidence="5">The sequence shown here is derived from an EMBL/GenBank/DDBJ whole genome shotgun (WGS) entry which is preliminary data.</text>
</comment>
<evidence type="ECO:0000256" key="3">
    <source>
        <dbReference type="SAM" id="MobiDB-lite"/>
    </source>
</evidence>
<feature type="region of interest" description="Disordered" evidence="3">
    <location>
        <begin position="196"/>
        <end position="232"/>
    </location>
</feature>
<evidence type="ECO:0000256" key="2">
    <source>
        <dbReference type="ARBA" id="ARBA00022971"/>
    </source>
</evidence>
<dbReference type="NCBIfam" id="NF041496">
    <property type="entry name" value="MobQ"/>
    <property type="match status" value="1"/>
</dbReference>
<protein>
    <submittedName>
        <fullName evidence="5">MobA/MobL family protein</fullName>
    </submittedName>
</protein>
<dbReference type="Pfam" id="PF03389">
    <property type="entry name" value="MobA_MobL"/>
    <property type="match status" value="1"/>
</dbReference>
<evidence type="ECO:0000256" key="1">
    <source>
        <dbReference type="ARBA" id="ARBA00010873"/>
    </source>
</evidence>
<feature type="compositionally biased region" description="Acidic residues" evidence="3">
    <location>
        <begin position="271"/>
        <end position="284"/>
    </location>
</feature>
<organism evidence="5 6">
    <name type="scientific">Nostoc parmelioides FACHB-3921</name>
    <dbReference type="NCBI Taxonomy" id="2692909"/>
    <lineage>
        <taxon>Bacteria</taxon>
        <taxon>Bacillati</taxon>
        <taxon>Cyanobacteriota</taxon>
        <taxon>Cyanophyceae</taxon>
        <taxon>Nostocales</taxon>
        <taxon>Nostocaceae</taxon>
        <taxon>Nostoc</taxon>
    </lineage>
</organism>
<dbReference type="EMBL" id="JACJQL010000121">
    <property type="protein sequence ID" value="MBD2255730.1"/>
    <property type="molecule type" value="Genomic_DNA"/>
</dbReference>
<name>A0ABR8BS52_9NOSO</name>
<dbReference type="Gene3D" id="3.30.930.30">
    <property type="match status" value="1"/>
</dbReference>
<proteinExistence type="inferred from homology"/>
<evidence type="ECO:0000313" key="6">
    <source>
        <dbReference type="Proteomes" id="UP000621307"/>
    </source>
</evidence>
<keyword evidence="6" id="KW-1185">Reference proteome</keyword>
<feature type="region of interest" description="Disordered" evidence="3">
    <location>
        <begin position="260"/>
        <end position="284"/>
    </location>
</feature>
<feature type="compositionally biased region" description="Basic and acidic residues" evidence="3">
    <location>
        <begin position="260"/>
        <end position="270"/>
    </location>
</feature>
<keyword evidence="2" id="KW-0184">Conjugation</keyword>